<dbReference type="RefSeq" id="WP_310278809.1">
    <property type="nucleotide sequence ID" value="NZ_JAVDWR010000007.1"/>
</dbReference>
<organism evidence="1 2">
    <name type="scientific">Rheinheimera soli</name>
    <dbReference type="NCBI Taxonomy" id="443616"/>
    <lineage>
        <taxon>Bacteria</taxon>
        <taxon>Pseudomonadati</taxon>
        <taxon>Pseudomonadota</taxon>
        <taxon>Gammaproteobacteria</taxon>
        <taxon>Chromatiales</taxon>
        <taxon>Chromatiaceae</taxon>
        <taxon>Rheinheimera</taxon>
    </lineage>
</organism>
<dbReference type="SUPFAM" id="SSF48256">
    <property type="entry name" value="Citrate synthase"/>
    <property type="match status" value="1"/>
</dbReference>
<dbReference type="GO" id="GO:0036440">
    <property type="term" value="F:citrate synthase activity"/>
    <property type="evidence" value="ECO:0007669"/>
    <property type="project" value="UniProtKB-EC"/>
</dbReference>
<accession>A0ABU1W0N3</accession>
<sequence>MSSNPDNYLLWQQKRGKIVTSIGKWVGGDDVQVRQYSLLKDLFQNISYMQLQVLNATGKLVSPELGRWLENNFMVMSYPDARIWCNQVGAFAGTLKTSPTAATAAGCLAADSRVYGGSQTSEHAMHFIQQTLLKYKAGQSIEALVAAAPVKQGKPAIIGFARPVARTDERIVPHQQMTEALGFTKGEHMQLADLLADYMQHHYGMGINIGGYTAAFMSDQGFSPEEVYRIKNLCVASGVTACYQDQLTEPEHSFLPWRCDDIDYQGHAPRPLPV</sequence>
<evidence type="ECO:0000313" key="1">
    <source>
        <dbReference type="EMBL" id="MDR7121522.1"/>
    </source>
</evidence>
<proteinExistence type="predicted"/>
<name>A0ABU1W0N3_9GAMM</name>
<reference evidence="1 2" key="1">
    <citation type="submission" date="2023-07" db="EMBL/GenBank/DDBJ databases">
        <title>Sorghum-associated microbial communities from plants grown in Nebraska, USA.</title>
        <authorList>
            <person name="Schachtman D."/>
        </authorList>
    </citation>
    <scope>NUCLEOTIDE SEQUENCE [LARGE SCALE GENOMIC DNA]</scope>
    <source>
        <strain evidence="1 2">4138</strain>
    </source>
</reference>
<evidence type="ECO:0000313" key="2">
    <source>
        <dbReference type="Proteomes" id="UP001257909"/>
    </source>
</evidence>
<keyword evidence="2" id="KW-1185">Reference proteome</keyword>
<keyword evidence="1" id="KW-0808">Transferase</keyword>
<dbReference type="EMBL" id="JAVDWR010000007">
    <property type="protein sequence ID" value="MDR7121522.1"/>
    <property type="molecule type" value="Genomic_DNA"/>
</dbReference>
<dbReference type="EC" id="2.3.3.1" evidence="1"/>
<gene>
    <name evidence="1" type="ORF">J2W69_002473</name>
</gene>
<comment type="caution">
    <text evidence="1">The sequence shown here is derived from an EMBL/GenBank/DDBJ whole genome shotgun (WGS) entry which is preliminary data.</text>
</comment>
<keyword evidence="1" id="KW-0012">Acyltransferase</keyword>
<dbReference type="InterPro" id="IPR036969">
    <property type="entry name" value="Citrate_synthase_sf"/>
</dbReference>
<dbReference type="Proteomes" id="UP001257909">
    <property type="component" value="Unassembled WGS sequence"/>
</dbReference>
<protein>
    <submittedName>
        <fullName evidence="1">Citrate synthase</fullName>
        <ecNumber evidence="1">2.3.3.1</ecNumber>
    </submittedName>
</protein>